<evidence type="ECO:0000256" key="2">
    <source>
        <dbReference type="ARBA" id="ARBA00022801"/>
    </source>
</evidence>
<comment type="similarity">
    <text evidence="1">Belongs to the glycosyl hydrolase 3 family.</text>
</comment>
<evidence type="ECO:0000256" key="4">
    <source>
        <dbReference type="SAM" id="MobiDB-lite"/>
    </source>
</evidence>
<accession>A0A919PCR1</accession>
<dbReference type="Proteomes" id="UP000642125">
    <property type="component" value="Unassembled WGS sequence"/>
</dbReference>
<name>A0A919PCR1_9CELL</name>
<evidence type="ECO:0000256" key="3">
    <source>
        <dbReference type="ARBA" id="ARBA00023295"/>
    </source>
</evidence>
<evidence type="ECO:0000313" key="7">
    <source>
        <dbReference type="Proteomes" id="UP000642125"/>
    </source>
</evidence>
<dbReference type="InterPro" id="IPR036962">
    <property type="entry name" value="Glyco_hydro_3_N_sf"/>
</dbReference>
<dbReference type="PANTHER" id="PTHR30480">
    <property type="entry name" value="BETA-HEXOSAMINIDASE-RELATED"/>
    <property type="match status" value="1"/>
</dbReference>
<proteinExistence type="inferred from homology"/>
<dbReference type="InterPro" id="IPR001764">
    <property type="entry name" value="Glyco_hydro_3_N"/>
</dbReference>
<feature type="region of interest" description="Disordered" evidence="4">
    <location>
        <begin position="1"/>
        <end position="28"/>
    </location>
</feature>
<gene>
    <name evidence="6" type="ORF">Cpa01nite_18800</name>
</gene>
<keyword evidence="2" id="KW-0378">Hydrolase</keyword>
<feature type="domain" description="Glycoside hydrolase family 3 N-terminal" evidence="5">
    <location>
        <begin position="104"/>
        <end position="402"/>
    </location>
</feature>
<feature type="compositionally biased region" description="Low complexity" evidence="4">
    <location>
        <begin position="60"/>
        <end position="74"/>
    </location>
</feature>
<dbReference type="InterPro" id="IPR017853">
    <property type="entry name" value="GH"/>
</dbReference>
<evidence type="ECO:0000313" key="6">
    <source>
        <dbReference type="EMBL" id="GIG36499.1"/>
    </source>
</evidence>
<dbReference type="InterPro" id="IPR050226">
    <property type="entry name" value="NagZ_Beta-hexosaminidase"/>
</dbReference>
<evidence type="ECO:0000256" key="1">
    <source>
        <dbReference type="ARBA" id="ARBA00005336"/>
    </source>
</evidence>
<dbReference type="Pfam" id="PF00933">
    <property type="entry name" value="Glyco_hydro_3"/>
    <property type="match status" value="1"/>
</dbReference>
<dbReference type="GO" id="GO:0009254">
    <property type="term" value="P:peptidoglycan turnover"/>
    <property type="evidence" value="ECO:0007669"/>
    <property type="project" value="TreeGrafter"/>
</dbReference>
<dbReference type="GO" id="GO:0005975">
    <property type="term" value="P:carbohydrate metabolic process"/>
    <property type="evidence" value="ECO:0007669"/>
    <property type="project" value="InterPro"/>
</dbReference>
<dbReference type="AlphaFoldDB" id="A0A919PCR1"/>
<organism evidence="6 7">
    <name type="scientific">Cellulomonas pakistanensis</name>
    <dbReference type="NCBI Taxonomy" id="992287"/>
    <lineage>
        <taxon>Bacteria</taxon>
        <taxon>Bacillati</taxon>
        <taxon>Actinomycetota</taxon>
        <taxon>Actinomycetes</taxon>
        <taxon>Micrococcales</taxon>
        <taxon>Cellulomonadaceae</taxon>
        <taxon>Cellulomonas</taxon>
    </lineage>
</organism>
<keyword evidence="7" id="KW-1185">Reference proteome</keyword>
<dbReference type="Gene3D" id="3.20.20.300">
    <property type="entry name" value="Glycoside hydrolase, family 3, N-terminal domain"/>
    <property type="match status" value="1"/>
</dbReference>
<keyword evidence="3" id="KW-0326">Glycosidase</keyword>
<dbReference type="EMBL" id="BONO01000012">
    <property type="protein sequence ID" value="GIG36499.1"/>
    <property type="molecule type" value="Genomic_DNA"/>
</dbReference>
<sequence>MVSSPTTPGPSGPPPRHARGAARPGRARGSAAAALVAVGLAAVPLAWAAADGRGAPEPAPTAASAPARTAAPSAIPEPTPTCTPSPLEERAAAVLVVGLPGVTRADDPFAQQVAALGVGGVFLAGGNAYGADQVSALTAGLRAAAPRPVLVATDEESGRVAHMRDVVGPGPSPRRMAAQGSPDDVRAQAAATGQALSAVGVGLDLAPVLDLDDGPSGGVIGDRSFSADPEEAAAYGLAYARGLADAGVTSAVKHFPGHGRSAVDSHVESSLVEASLDELAATDLLPFQRAVDAGAPVVMLNHLQYAALDPDLPASLSPRAYALLREMGFEGVAITDSVGMGAVNLRWDFPAAAVQAVSAGADAVLTTDGNHAARMRDGLVQAVRDGTLPEERLSEAAARVTALAGGDPVAMSCLDVDLPELGPGAGSEVDAGVATSAP</sequence>
<comment type="caution">
    <text evidence="6">The sequence shown here is derived from an EMBL/GenBank/DDBJ whole genome shotgun (WGS) entry which is preliminary data.</text>
</comment>
<evidence type="ECO:0000259" key="5">
    <source>
        <dbReference type="Pfam" id="PF00933"/>
    </source>
</evidence>
<feature type="region of interest" description="Disordered" evidence="4">
    <location>
        <begin position="51"/>
        <end position="82"/>
    </location>
</feature>
<dbReference type="SUPFAM" id="SSF51445">
    <property type="entry name" value="(Trans)glycosidases"/>
    <property type="match status" value="1"/>
</dbReference>
<dbReference type="GO" id="GO:0004553">
    <property type="term" value="F:hydrolase activity, hydrolyzing O-glycosyl compounds"/>
    <property type="evidence" value="ECO:0007669"/>
    <property type="project" value="InterPro"/>
</dbReference>
<protein>
    <submittedName>
        <fullName evidence="6">Beta-glucosidase</fullName>
    </submittedName>
</protein>
<dbReference type="PANTHER" id="PTHR30480:SF16">
    <property type="entry name" value="GLYCOSIDE HYDROLASE FAMILY 3 DOMAIN PROTEIN"/>
    <property type="match status" value="1"/>
</dbReference>
<reference evidence="6" key="1">
    <citation type="submission" date="2021-01" db="EMBL/GenBank/DDBJ databases">
        <title>Whole genome shotgun sequence of Cellulomonas pakistanensis NBRC 110800.</title>
        <authorList>
            <person name="Komaki H."/>
            <person name="Tamura T."/>
        </authorList>
    </citation>
    <scope>NUCLEOTIDE SEQUENCE</scope>
    <source>
        <strain evidence="6">NBRC 110800</strain>
    </source>
</reference>